<dbReference type="OrthoDB" id="9801785at2"/>
<reference evidence="4 5" key="1">
    <citation type="submission" date="2017-04" db="EMBL/GenBank/DDBJ databases">
        <title>Kefir bacterial isolates.</title>
        <authorList>
            <person name="Kim Y."/>
            <person name="Blasche S."/>
            <person name="Patil K.R."/>
        </authorList>
    </citation>
    <scope>NUCLEOTIDE SEQUENCE [LARGE SCALE GENOMIC DNA]</scope>
    <source>
        <strain evidence="4 5">KR-2</strain>
    </source>
</reference>
<dbReference type="PANTHER" id="PTHR43000">
    <property type="entry name" value="DTDP-D-GLUCOSE 4,6-DEHYDRATASE-RELATED"/>
    <property type="match status" value="1"/>
</dbReference>
<evidence type="ECO:0000256" key="1">
    <source>
        <dbReference type="ARBA" id="ARBA00005125"/>
    </source>
</evidence>
<dbReference type="EMBL" id="NDFP01000007">
    <property type="protein sequence ID" value="PAL25753.1"/>
    <property type="molecule type" value="Genomic_DNA"/>
</dbReference>
<protein>
    <recommendedName>
        <fullName evidence="3">NAD-dependent epimerase/dehydratase domain-containing protein</fullName>
    </recommendedName>
</protein>
<gene>
    <name evidence="4" type="ORF">B9K05_08395</name>
</gene>
<name>A0A270BL39_9PROT</name>
<evidence type="ECO:0000256" key="2">
    <source>
        <dbReference type="ARBA" id="ARBA00007637"/>
    </source>
</evidence>
<dbReference type="PRINTS" id="PR01713">
    <property type="entry name" value="NUCEPIMERASE"/>
</dbReference>
<comment type="similarity">
    <text evidence="2">Belongs to the NAD(P)-dependent epimerase/dehydratase family.</text>
</comment>
<dbReference type="Gene3D" id="3.40.50.720">
    <property type="entry name" value="NAD(P)-binding Rossmann-like Domain"/>
    <property type="match status" value="1"/>
</dbReference>
<feature type="domain" description="NAD-dependent epimerase/dehydratase" evidence="3">
    <location>
        <begin position="7"/>
        <end position="244"/>
    </location>
</feature>
<organism evidence="4 5">
    <name type="scientific">Acetobacter syzygii</name>
    <dbReference type="NCBI Taxonomy" id="146476"/>
    <lineage>
        <taxon>Bacteria</taxon>
        <taxon>Pseudomonadati</taxon>
        <taxon>Pseudomonadota</taxon>
        <taxon>Alphaproteobacteria</taxon>
        <taxon>Acetobacterales</taxon>
        <taxon>Acetobacteraceae</taxon>
        <taxon>Acetobacter</taxon>
    </lineage>
</organism>
<proteinExistence type="inferred from homology"/>
<dbReference type="Pfam" id="PF01370">
    <property type="entry name" value="Epimerase"/>
    <property type="match status" value="1"/>
</dbReference>
<dbReference type="InterPro" id="IPR001509">
    <property type="entry name" value="Epimerase_deHydtase"/>
</dbReference>
<dbReference type="Proteomes" id="UP000216033">
    <property type="component" value="Unassembled WGS sequence"/>
</dbReference>
<comment type="pathway">
    <text evidence="1">Bacterial outer membrane biogenesis; LPS O-antigen biosynthesis.</text>
</comment>
<evidence type="ECO:0000313" key="4">
    <source>
        <dbReference type="EMBL" id="PAL25753.1"/>
    </source>
</evidence>
<sequence length="322" mass="35143">MLENSEIFVIGGLGFIGCHVVRSLLAQGCKVRVMSRTKVPDAQIHNMFGYQANLKIVTGDFTCKEDLLPALAGCDTCIHLATTTLPSTSNNNKIFDIQSNLAGTVQLLEAMREQNIRKIVYLSSGGTVYGNPIHVPISETHPTNPISSYGIVKLAVEKYCYLFQELYGIQSVVLRLSNPYGPGQTGNRIQGVVPVFIEKALTGKSIEIWGDGNVVRDYIYIDDVTSAINAALCYQGQETVFNIGHGTGTRLNDIVDALKVLIGQNILVEYKPGRSLDVSKNILDISKAQKCLNWSPQVDFEAGIKAVISSLADEQVAKKEFS</sequence>
<dbReference type="STRING" id="1231343.Absy_008_017"/>
<evidence type="ECO:0000259" key="3">
    <source>
        <dbReference type="Pfam" id="PF01370"/>
    </source>
</evidence>
<dbReference type="RefSeq" id="WP_095351446.1">
    <property type="nucleotide sequence ID" value="NZ_NDFO01000007.1"/>
</dbReference>
<keyword evidence="5" id="KW-1185">Reference proteome</keyword>
<evidence type="ECO:0000313" key="5">
    <source>
        <dbReference type="Proteomes" id="UP000216033"/>
    </source>
</evidence>
<dbReference type="AlphaFoldDB" id="A0A270BL39"/>
<dbReference type="InterPro" id="IPR036291">
    <property type="entry name" value="NAD(P)-bd_dom_sf"/>
</dbReference>
<dbReference type="SUPFAM" id="SSF51735">
    <property type="entry name" value="NAD(P)-binding Rossmann-fold domains"/>
    <property type="match status" value="1"/>
</dbReference>
<accession>A0A270BL39</accession>
<comment type="caution">
    <text evidence="4">The sequence shown here is derived from an EMBL/GenBank/DDBJ whole genome shotgun (WGS) entry which is preliminary data.</text>
</comment>